<accession>A0ACC3D0Z8</accession>
<proteinExistence type="predicted"/>
<keyword evidence="2" id="KW-1185">Reference proteome</keyword>
<comment type="caution">
    <text evidence="1">The sequence shown here is derived from an EMBL/GenBank/DDBJ whole genome shotgun (WGS) entry which is preliminary data.</text>
</comment>
<dbReference type="Proteomes" id="UP001186974">
    <property type="component" value="Unassembled WGS sequence"/>
</dbReference>
<name>A0ACC3D0Z8_9PEZI</name>
<dbReference type="EMBL" id="JAWDJW010008774">
    <property type="protein sequence ID" value="KAK3060198.1"/>
    <property type="molecule type" value="Genomic_DNA"/>
</dbReference>
<reference evidence="1" key="1">
    <citation type="submission" date="2024-09" db="EMBL/GenBank/DDBJ databases">
        <title>Black Yeasts Isolated from many extreme environments.</title>
        <authorList>
            <person name="Coleine C."/>
            <person name="Stajich J.E."/>
            <person name="Selbmann L."/>
        </authorList>
    </citation>
    <scope>NUCLEOTIDE SEQUENCE</scope>
    <source>
        <strain evidence="1">CCFEE 5737</strain>
    </source>
</reference>
<protein>
    <submittedName>
        <fullName evidence="1">Uncharacterized protein</fullName>
    </submittedName>
</protein>
<evidence type="ECO:0000313" key="1">
    <source>
        <dbReference type="EMBL" id="KAK3060198.1"/>
    </source>
</evidence>
<gene>
    <name evidence="1" type="ORF">LTS18_009096</name>
</gene>
<feature type="non-terminal residue" evidence="1">
    <location>
        <position position="621"/>
    </location>
</feature>
<organism evidence="1 2">
    <name type="scientific">Coniosporium uncinatum</name>
    <dbReference type="NCBI Taxonomy" id="93489"/>
    <lineage>
        <taxon>Eukaryota</taxon>
        <taxon>Fungi</taxon>
        <taxon>Dikarya</taxon>
        <taxon>Ascomycota</taxon>
        <taxon>Pezizomycotina</taxon>
        <taxon>Dothideomycetes</taxon>
        <taxon>Dothideomycetes incertae sedis</taxon>
        <taxon>Coniosporium</taxon>
    </lineage>
</organism>
<sequence length="621" mass="68688">MSAPDSFLVAVGTHLRPQLYNPHDYILTEGEDAKAMYWVVRGAVRVTSRDGESTYAHLKAGAIFGEIGILMDIPRTATVIADLKSMVVRLNKEDLQKVLPDYPEVERTIREEAMERLAILERKKKERGLNAVEGGLKASGITRRLLDAKDGDVEMGDVGALQNSHVSNHNSRKRKSPSPALAERAVSSALGSGSVHVRQLLNKLPLFSSLPPEILHFLGLNAQPRTYPPFTEIVKQGTPGRDVFFIARGDVEVVTETSARENGRITSPKQPKSPPHVIARLKPGQYFGEVTSLHLAPRRTATVRSIASVECLMISGSVLNELWQRCSPNLRRQVEQTARQRLESANNADVAMTDATDGPPDMDDLALVDLPARRRSIPALKLTGTTHGESGATSDESIIEPFDPDPYLNVELDNMRSRSRRGSLAPLSPSSPRSPQSETVQQEQKGPIINGHALPLNLLNSKWESTCNEPLLSFKRPKINGRSSQDGKGILPDAILALIMQYLDLLDLMKLRRISHHWNHFLATSPNILPNLDLSIYNRFVNDDTVSRIICPFVGKRPVMVDISNCFHLTDEGFTKLATSCGDNVKVWKMKSVWDITGPAVLEMTNRAKTLEGIDLSNCRK</sequence>
<evidence type="ECO:0000313" key="2">
    <source>
        <dbReference type="Proteomes" id="UP001186974"/>
    </source>
</evidence>